<dbReference type="PANTHER" id="PTHR33018:SF34">
    <property type="entry name" value="OS02G0472350 PROTEIN"/>
    <property type="match status" value="1"/>
</dbReference>
<feature type="coiled-coil region" evidence="1">
    <location>
        <begin position="48"/>
        <end position="82"/>
    </location>
</feature>
<dbReference type="EMBL" id="CACVBM020000710">
    <property type="protein sequence ID" value="CAA7022585.1"/>
    <property type="molecule type" value="Genomic_DNA"/>
</dbReference>
<keyword evidence="1" id="KW-0175">Coiled coil</keyword>
<gene>
    <name evidence="4" type="ORF">MERR_LOCUS37023</name>
    <name evidence="3" type="ORF">MERR_LOCUS9820</name>
</gene>
<evidence type="ECO:0000313" key="4">
    <source>
        <dbReference type="EMBL" id="CAA7049788.1"/>
    </source>
</evidence>
<organism evidence="3 5">
    <name type="scientific">Microthlaspi erraticum</name>
    <dbReference type="NCBI Taxonomy" id="1685480"/>
    <lineage>
        <taxon>Eukaryota</taxon>
        <taxon>Viridiplantae</taxon>
        <taxon>Streptophyta</taxon>
        <taxon>Embryophyta</taxon>
        <taxon>Tracheophyta</taxon>
        <taxon>Spermatophyta</taxon>
        <taxon>Magnoliopsida</taxon>
        <taxon>eudicotyledons</taxon>
        <taxon>Gunneridae</taxon>
        <taxon>Pentapetalae</taxon>
        <taxon>rosids</taxon>
        <taxon>malvids</taxon>
        <taxon>Brassicales</taxon>
        <taxon>Brassicaceae</taxon>
        <taxon>Coluteocarpeae</taxon>
        <taxon>Microthlaspi</taxon>
    </lineage>
</organism>
<name>A0A6D2I8Z0_9BRAS</name>
<evidence type="ECO:0000256" key="1">
    <source>
        <dbReference type="SAM" id="Coils"/>
    </source>
</evidence>
<proteinExistence type="predicted"/>
<sequence length="386" mass="41799">MDSTSTDNIREDVVSQVLGIDRPGRLRGMGRGATVTKLAFLQARDSHVQKLEATQAELLTQLEELRNVVSDLAAKKRQNDEDSTSEFRDISKGGIRCQLLDWYATDDVVIGEGEFCSSEPSYKIGRIPLGPNATAVTVKSASVVEVCVWRPSQTIVALGQAVGIKIAWPSDKIILDNDMNPSKPPNTVGSEAADQSVERVQIFDWNDENDMIVEGVLLSTDPKKIVNHVPLGPNVALVKVNVVVNPVAYLWRLTEKISLMGDALSQNIVWPIKMIHLASVSTPEESTKKSPPSGSTSTGNSKGAKQKCILLDCNGSGEHVAVGRVSSTDPAEKVHFVPLGLNASKVWVEVSKVDNAKVWKPNSEVTFVSDAVGTTVAWPNDKLILL</sequence>
<evidence type="ECO:0008006" key="6">
    <source>
        <dbReference type="Google" id="ProtNLM"/>
    </source>
</evidence>
<protein>
    <recommendedName>
        <fullName evidence="6">Transposase Tnp1/En/Spm-like domain-containing protein</fullName>
    </recommendedName>
</protein>
<accession>A0A6D2I8Z0</accession>
<dbReference type="EMBL" id="CACVBM020001429">
    <property type="protein sequence ID" value="CAA7049788.1"/>
    <property type="molecule type" value="Genomic_DNA"/>
</dbReference>
<evidence type="ECO:0000313" key="5">
    <source>
        <dbReference type="Proteomes" id="UP000467841"/>
    </source>
</evidence>
<dbReference type="OrthoDB" id="1111770at2759"/>
<dbReference type="Proteomes" id="UP000467841">
    <property type="component" value="Unassembled WGS sequence"/>
</dbReference>
<evidence type="ECO:0000313" key="3">
    <source>
        <dbReference type="EMBL" id="CAA7022585.1"/>
    </source>
</evidence>
<reference evidence="3 5" key="1">
    <citation type="submission" date="2020-01" db="EMBL/GenBank/DDBJ databases">
        <authorList>
            <person name="Mishra B."/>
        </authorList>
    </citation>
    <scope>NUCLEOTIDE SEQUENCE [LARGE SCALE GENOMIC DNA]</scope>
</reference>
<feature type="region of interest" description="Disordered" evidence="2">
    <location>
        <begin position="282"/>
        <end position="303"/>
    </location>
</feature>
<keyword evidence="5" id="KW-1185">Reference proteome</keyword>
<dbReference type="AlphaFoldDB" id="A0A6D2I8Z0"/>
<evidence type="ECO:0000256" key="2">
    <source>
        <dbReference type="SAM" id="MobiDB-lite"/>
    </source>
</evidence>
<dbReference type="PANTHER" id="PTHR33018">
    <property type="entry name" value="OS10G0338966 PROTEIN-RELATED"/>
    <property type="match status" value="1"/>
</dbReference>